<dbReference type="AlphaFoldDB" id="U4U8I2"/>
<reference evidence="13 14" key="1">
    <citation type="journal article" date="2013" name="Genome Biol.">
        <title>Draft genome of the mountain pine beetle, Dendroctonus ponderosae Hopkins, a major forest pest.</title>
        <authorList>
            <person name="Keeling C.I."/>
            <person name="Yuen M.M."/>
            <person name="Liao N.Y."/>
            <person name="Docking T.R."/>
            <person name="Chan S.K."/>
            <person name="Taylor G.A."/>
            <person name="Palmquist D.L."/>
            <person name="Jackman S.D."/>
            <person name="Nguyen A."/>
            <person name="Li M."/>
            <person name="Henderson H."/>
            <person name="Janes J.K."/>
            <person name="Zhao Y."/>
            <person name="Pandoh P."/>
            <person name="Moore R."/>
            <person name="Sperling F.A."/>
            <person name="Huber D.P."/>
            <person name="Birol I."/>
            <person name="Jones S.J."/>
            <person name="Bohlmann J."/>
        </authorList>
    </citation>
    <scope>NUCLEOTIDE SEQUENCE</scope>
</reference>
<evidence type="ECO:0000256" key="1">
    <source>
        <dbReference type="ARBA" id="ARBA00004409"/>
    </source>
</evidence>
<evidence type="ECO:0000256" key="5">
    <source>
        <dbReference type="ARBA" id="ARBA00022692"/>
    </source>
</evidence>
<keyword evidence="4" id="KW-0813">Transport</keyword>
<evidence type="ECO:0000313" key="13">
    <source>
        <dbReference type="EMBL" id="ERL88668.1"/>
    </source>
</evidence>
<evidence type="ECO:0000256" key="10">
    <source>
        <dbReference type="SAM" id="MobiDB-lite"/>
    </source>
</evidence>
<dbReference type="GO" id="GO:0000139">
    <property type="term" value="C:Golgi membrane"/>
    <property type="evidence" value="ECO:0007669"/>
    <property type="project" value="UniProtKB-SubCell"/>
</dbReference>
<comment type="similarity">
    <text evidence="2">Belongs to the GOSR1 family.</text>
</comment>
<feature type="transmembrane region" description="Helical" evidence="11">
    <location>
        <begin position="689"/>
        <end position="707"/>
    </location>
</feature>
<dbReference type="InterPro" id="IPR041105">
    <property type="entry name" value="TDP-43_N"/>
</dbReference>
<evidence type="ECO:0000256" key="9">
    <source>
        <dbReference type="ARBA" id="ARBA00023136"/>
    </source>
</evidence>
<evidence type="ECO:0000256" key="2">
    <source>
        <dbReference type="ARBA" id="ARBA00008473"/>
    </source>
</evidence>
<keyword evidence="7 11" id="KW-1133">Transmembrane helix</keyword>
<dbReference type="GO" id="GO:0031201">
    <property type="term" value="C:SNARE complex"/>
    <property type="evidence" value="ECO:0007669"/>
    <property type="project" value="TreeGrafter"/>
</dbReference>
<keyword evidence="9 11" id="KW-0472">Membrane</keyword>
<dbReference type="GO" id="GO:0015031">
    <property type="term" value="P:protein transport"/>
    <property type="evidence" value="ECO:0007669"/>
    <property type="project" value="UniProtKB-KW"/>
</dbReference>
<dbReference type="EMBL" id="KB632092">
    <property type="protein sequence ID" value="ERL88668.1"/>
    <property type="molecule type" value="Genomic_DNA"/>
</dbReference>
<dbReference type="GO" id="GO:0006888">
    <property type="term" value="P:endoplasmic reticulum to Golgi vesicle-mediated transport"/>
    <property type="evidence" value="ECO:0007669"/>
    <property type="project" value="InterPro"/>
</dbReference>
<dbReference type="PANTHER" id="PTHR21094">
    <property type="entry name" value="GOS-28 SNARE- RELATED"/>
    <property type="match status" value="1"/>
</dbReference>
<evidence type="ECO:0000259" key="12">
    <source>
        <dbReference type="Pfam" id="PF18694"/>
    </source>
</evidence>
<feature type="region of interest" description="Disordered" evidence="10">
    <location>
        <begin position="587"/>
        <end position="608"/>
    </location>
</feature>
<dbReference type="GO" id="GO:0006906">
    <property type="term" value="P:vesicle fusion"/>
    <property type="evidence" value="ECO:0007669"/>
    <property type="project" value="TreeGrafter"/>
</dbReference>
<keyword evidence="5 11" id="KW-0812">Transmembrane</keyword>
<dbReference type="OrthoDB" id="422156at2759"/>
<dbReference type="InterPro" id="IPR023601">
    <property type="entry name" value="Golgi_SNAP_su1"/>
</dbReference>
<keyword evidence="6" id="KW-0653">Protein transport</keyword>
<name>U4U8I2_DENPD</name>
<feature type="domain" description="TAR DNA-binding protein 43 N-terminal" evidence="12">
    <location>
        <begin position="711"/>
        <end position="785"/>
    </location>
</feature>
<comment type="subcellular location">
    <subcellularLocation>
        <location evidence="1">Golgi apparatus membrane</location>
        <topology evidence="1">Single-pass type IV membrane protein</topology>
    </subcellularLocation>
</comment>
<evidence type="ECO:0000256" key="11">
    <source>
        <dbReference type="SAM" id="Phobius"/>
    </source>
</evidence>
<accession>U4U8I2</accession>
<dbReference type="Proteomes" id="UP000030742">
    <property type="component" value="Unassembled WGS sequence"/>
</dbReference>
<organism evidence="13 14">
    <name type="scientific">Dendroctonus ponderosae</name>
    <name type="common">Mountain pine beetle</name>
    <dbReference type="NCBI Taxonomy" id="77166"/>
    <lineage>
        <taxon>Eukaryota</taxon>
        <taxon>Metazoa</taxon>
        <taxon>Ecdysozoa</taxon>
        <taxon>Arthropoda</taxon>
        <taxon>Hexapoda</taxon>
        <taxon>Insecta</taxon>
        <taxon>Pterygota</taxon>
        <taxon>Neoptera</taxon>
        <taxon>Endopterygota</taxon>
        <taxon>Coleoptera</taxon>
        <taxon>Polyphaga</taxon>
        <taxon>Cucujiformia</taxon>
        <taxon>Curculionidae</taxon>
        <taxon>Scolytinae</taxon>
        <taxon>Dendroctonus</taxon>
    </lineage>
</organism>
<protein>
    <recommendedName>
        <fullName evidence="3">Golgi SNAP receptor complex member 1</fullName>
    </recommendedName>
</protein>
<evidence type="ECO:0000256" key="6">
    <source>
        <dbReference type="ARBA" id="ARBA00022927"/>
    </source>
</evidence>
<keyword evidence="8" id="KW-0333">Golgi apparatus</keyword>
<evidence type="ECO:0000313" key="14">
    <source>
        <dbReference type="Proteomes" id="UP000030742"/>
    </source>
</evidence>
<dbReference type="Pfam" id="PF12352">
    <property type="entry name" value="V-SNARE_C"/>
    <property type="match status" value="1"/>
</dbReference>
<dbReference type="Pfam" id="PF18694">
    <property type="entry name" value="TDP-43_N"/>
    <property type="match status" value="1"/>
</dbReference>
<evidence type="ECO:0000256" key="7">
    <source>
        <dbReference type="ARBA" id="ARBA00022989"/>
    </source>
</evidence>
<dbReference type="CDD" id="cd19609">
    <property type="entry name" value="NTD_TDP-43"/>
    <property type="match status" value="1"/>
</dbReference>
<dbReference type="GO" id="GO:0048219">
    <property type="term" value="P:inter-Golgi cisterna vesicle-mediated transport"/>
    <property type="evidence" value="ECO:0007669"/>
    <property type="project" value="TreeGrafter"/>
</dbReference>
<evidence type="ECO:0000256" key="8">
    <source>
        <dbReference type="ARBA" id="ARBA00023034"/>
    </source>
</evidence>
<dbReference type="GO" id="GO:0005801">
    <property type="term" value="C:cis-Golgi network"/>
    <property type="evidence" value="ECO:0007669"/>
    <property type="project" value="InterPro"/>
</dbReference>
<gene>
    <name evidence="13" type="ORF">D910_06052</name>
</gene>
<dbReference type="CDD" id="cd15864">
    <property type="entry name" value="SNARE_GS28"/>
    <property type="match status" value="1"/>
</dbReference>
<proteinExistence type="inferred from homology"/>
<feature type="compositionally biased region" description="Basic and acidic residues" evidence="10">
    <location>
        <begin position="587"/>
        <end position="602"/>
    </location>
</feature>
<evidence type="ECO:0000256" key="3">
    <source>
        <dbReference type="ARBA" id="ARBA00015612"/>
    </source>
</evidence>
<evidence type="ECO:0000256" key="4">
    <source>
        <dbReference type="ARBA" id="ARBA00022448"/>
    </source>
</evidence>
<dbReference type="PANTHER" id="PTHR21094:SF2">
    <property type="entry name" value="GOLGI SNAP RECEPTOR COMPLEX MEMBER 1"/>
    <property type="match status" value="1"/>
</dbReference>
<sequence length="787" mass="88451">MSFVALECEFQGPPALKGLNHINKGFPPGASGVAKPRRHYSRAHCQSPVPSFCQCQSVRFDGLTPLVSDEGFGAETAPFLRLKPRQGRFSPGGHVIPVTDNAMRTKNFLVTLSVILTLSVGFLVFGQHKPDTIQSLVSSTNEQIQSFKDNLRDAESKRLVADQKLLDLLGFQERQPRLFPADVWRNSSLPVVVTMVTAGQESLAVGVVTTLPRLLPNNTILVYNLGLSEYGLKVLQTYCNSSRCQIVPFDLYDFPAHVQDEALHAYRPVVLQDALSRTGAILYVDSGVRFLPNVTHGLMMELFAKRALQRGVLTFPVPAKNPVTSLTHKKMFEYFRTDAENFQFLQMVRRALRKGRPFDWAAVFQVRADVLFLVNTREVHQDIMLPWVQCALTQDCIFPIGAQSTGCNFDKKPSYRYSGCHFYDASALNIVLGLRFRFISNAYALMGAAPLFTTVARQRADALLREMEQNATSTDAHLHPKMATALSYADLRKQARQLENAIDLKLVAFSKLGAGIQSPHSHHGDTTPLLSGEDTFEAMSAEIEDLLNKLNLVNERLAEQPVSGAAMLHTIQRHREIMADLARDFRKTNSQHESRREREDLLKGGTDSFRGDGVNNRRDIYLKESQHIHNSDHLVNEQIAIAVETREHLSSQRQTFKRLQTRFNDISNKYPLINSLINRINIRKRRDSFIIGLVVFLCTVLMLFYAMSIEYLQVAEDEGEEPIELPTEDDGTLLLSTLSAQFPGASGLKYRNPENKSIRGVRLNDGRLHPPPDGGWGSHIYYCVFPK</sequence>
<dbReference type="GO" id="GO:0005484">
    <property type="term" value="F:SNAP receptor activity"/>
    <property type="evidence" value="ECO:0007669"/>
    <property type="project" value="TreeGrafter"/>
</dbReference>
<feature type="non-terminal residue" evidence="13">
    <location>
        <position position="787"/>
    </location>
</feature>
<dbReference type="GO" id="GO:0005797">
    <property type="term" value="C:Golgi medial cisterna"/>
    <property type="evidence" value="ECO:0007669"/>
    <property type="project" value="TreeGrafter"/>
</dbReference>
<dbReference type="STRING" id="77166.U4U8I2"/>